<proteinExistence type="predicted"/>
<keyword evidence="1" id="KW-0812">Transmembrane</keyword>
<evidence type="ECO:0000313" key="2">
    <source>
        <dbReference type="EMBL" id="OGF20559.1"/>
    </source>
</evidence>
<dbReference type="EMBL" id="MFGA01000023">
    <property type="protein sequence ID" value="OGF20559.1"/>
    <property type="molecule type" value="Genomic_DNA"/>
</dbReference>
<feature type="transmembrane region" description="Helical" evidence="1">
    <location>
        <begin position="23"/>
        <end position="50"/>
    </location>
</feature>
<name>A0A1F5S1L5_9BACT</name>
<dbReference type="InterPro" id="IPR025101">
    <property type="entry name" value="DUF4012"/>
</dbReference>
<gene>
    <name evidence="2" type="ORF">A2257_04355</name>
</gene>
<dbReference type="AlphaFoldDB" id="A0A1F5S1L5"/>
<organism evidence="2 3">
    <name type="scientific">Candidatus Falkowbacteria bacterium RIFOXYA2_FULL_38_12</name>
    <dbReference type="NCBI Taxonomy" id="1797993"/>
    <lineage>
        <taxon>Bacteria</taxon>
        <taxon>Candidatus Falkowiibacteriota</taxon>
    </lineage>
</organism>
<dbReference type="Pfam" id="PF13196">
    <property type="entry name" value="DUF4012"/>
    <property type="match status" value="1"/>
</dbReference>
<reference evidence="2 3" key="1">
    <citation type="journal article" date="2016" name="Nat. Commun.">
        <title>Thousands of microbial genomes shed light on interconnected biogeochemical processes in an aquifer system.</title>
        <authorList>
            <person name="Anantharaman K."/>
            <person name="Brown C.T."/>
            <person name="Hug L.A."/>
            <person name="Sharon I."/>
            <person name="Castelle C.J."/>
            <person name="Probst A.J."/>
            <person name="Thomas B.C."/>
            <person name="Singh A."/>
            <person name="Wilkins M.J."/>
            <person name="Karaoz U."/>
            <person name="Brodie E.L."/>
            <person name="Williams K.H."/>
            <person name="Hubbard S.S."/>
            <person name="Banfield J.F."/>
        </authorList>
    </citation>
    <scope>NUCLEOTIDE SEQUENCE [LARGE SCALE GENOMIC DNA]</scope>
</reference>
<dbReference type="Proteomes" id="UP000177407">
    <property type="component" value="Unassembled WGS sequence"/>
</dbReference>
<evidence type="ECO:0000313" key="3">
    <source>
        <dbReference type="Proteomes" id="UP000177407"/>
    </source>
</evidence>
<sequence>MINADNFLSFFGKDRDALKKRRLFLFLRIILYAFLIAVFVSLILLAFYFWAINDVYKLSKAGKANLEIAASEVEKLNFKQADTCLAIAENNFESARLRFAGLVFSKKIPWIKYQYGAVSNMLDAGVGTITALRDLVEVADDVLGGGLDAFLILDKLPIDDEKSFIEIAAKQKRDILERISKAGPALETAKQKIDLAFLSIDEIREDKVIGKILDNIEPMREALLKLQTTINKAVPMARILPNMAGYPKEKTYLFLLQNNDELRPTGGFIGTYGIVRIKDGEIKLFKTDNIYTLDRKSDLQVEPPAPLLKYLDVKKLFLRDSNWSPNFPDAAAKAKWFYYAEGGEERGIDTVVAITPDFIENVLKQIGDIKLGDETFSASNLMEVLQYKVEKEYYEKGIPEANRKDIVGDLADEIFKKVASLPAARWPEIIKVVKSAFAEKDILIWSEDLILEDLILKEGWGGEIKRVEGDYLMVVDANLGAYKTDGVMDKNISYSIFENEDGKTHAKVEIKYKNNGSFTWKTTRYRTYTRVYVPNGSVLVAGSGTMENDKTLDPRRRSGKIDIGNEFDKTYFGAFISVEPGETKTLSFEYILPQKISKSIAGDLYTLFVQRQPGAEINSLTLDLDFDKNIKYARPGEEKKRWGDGDYNVETDLNIDKSFEVGF</sequence>
<evidence type="ECO:0000256" key="1">
    <source>
        <dbReference type="SAM" id="Phobius"/>
    </source>
</evidence>
<comment type="caution">
    <text evidence="2">The sequence shown here is derived from an EMBL/GenBank/DDBJ whole genome shotgun (WGS) entry which is preliminary data.</text>
</comment>
<keyword evidence="1" id="KW-1133">Transmembrane helix</keyword>
<evidence type="ECO:0008006" key="4">
    <source>
        <dbReference type="Google" id="ProtNLM"/>
    </source>
</evidence>
<keyword evidence="1" id="KW-0472">Membrane</keyword>
<protein>
    <recommendedName>
        <fullName evidence="4">DUF4012 domain-containing protein</fullName>
    </recommendedName>
</protein>
<accession>A0A1F5S1L5</accession>